<gene>
    <name evidence="2" type="ORF">RHGRI_027001</name>
</gene>
<sequence>MSKEEKKQEEEGSGGDFDLVAFPLSLSHVLVHGSYLMDCIASPSYDGFAIAFVSGGHELSKSSGNVGAKIACDTQRHGKHVYVTEDNTRARRRSGLSRVRDHPITPQRRQLEGAAYAESSTRSSGSTARSHRSEASGPSLTLGLRRTERPKARTHLDFDMNYPPLKEKRSRSLLQPYGEESLRHHQQTSRDMHRERDDSVVLFD</sequence>
<evidence type="ECO:0000313" key="2">
    <source>
        <dbReference type="EMBL" id="KAG5532556.1"/>
    </source>
</evidence>
<feature type="region of interest" description="Disordered" evidence="1">
    <location>
        <begin position="89"/>
        <end position="204"/>
    </location>
</feature>
<accession>A0AAV6IUW7</accession>
<dbReference type="AlphaFoldDB" id="A0AAV6IUW7"/>
<comment type="caution">
    <text evidence="2">The sequence shown here is derived from an EMBL/GenBank/DDBJ whole genome shotgun (WGS) entry which is preliminary data.</text>
</comment>
<evidence type="ECO:0000313" key="3">
    <source>
        <dbReference type="Proteomes" id="UP000823749"/>
    </source>
</evidence>
<dbReference type="Proteomes" id="UP000823749">
    <property type="component" value="Chromosome 9"/>
</dbReference>
<name>A0AAV6IUW7_9ERIC</name>
<organism evidence="2 3">
    <name type="scientific">Rhododendron griersonianum</name>
    <dbReference type="NCBI Taxonomy" id="479676"/>
    <lineage>
        <taxon>Eukaryota</taxon>
        <taxon>Viridiplantae</taxon>
        <taxon>Streptophyta</taxon>
        <taxon>Embryophyta</taxon>
        <taxon>Tracheophyta</taxon>
        <taxon>Spermatophyta</taxon>
        <taxon>Magnoliopsida</taxon>
        <taxon>eudicotyledons</taxon>
        <taxon>Gunneridae</taxon>
        <taxon>Pentapetalae</taxon>
        <taxon>asterids</taxon>
        <taxon>Ericales</taxon>
        <taxon>Ericaceae</taxon>
        <taxon>Ericoideae</taxon>
        <taxon>Rhodoreae</taxon>
        <taxon>Rhododendron</taxon>
    </lineage>
</organism>
<feature type="compositionally biased region" description="Low complexity" evidence="1">
    <location>
        <begin position="119"/>
        <end position="128"/>
    </location>
</feature>
<proteinExistence type="predicted"/>
<dbReference type="EMBL" id="JACTNZ010000009">
    <property type="protein sequence ID" value="KAG5532556.1"/>
    <property type="molecule type" value="Genomic_DNA"/>
</dbReference>
<reference evidence="2" key="1">
    <citation type="submission" date="2020-08" db="EMBL/GenBank/DDBJ databases">
        <title>Plant Genome Project.</title>
        <authorList>
            <person name="Zhang R.-G."/>
        </authorList>
    </citation>
    <scope>NUCLEOTIDE SEQUENCE</scope>
    <source>
        <strain evidence="2">WSP0</strain>
        <tissue evidence="2">Leaf</tissue>
    </source>
</reference>
<protein>
    <submittedName>
        <fullName evidence="2">Uncharacterized protein</fullName>
    </submittedName>
</protein>
<feature type="compositionally biased region" description="Basic and acidic residues" evidence="1">
    <location>
        <begin position="145"/>
        <end position="158"/>
    </location>
</feature>
<evidence type="ECO:0000256" key="1">
    <source>
        <dbReference type="SAM" id="MobiDB-lite"/>
    </source>
</evidence>
<keyword evidence="3" id="KW-1185">Reference proteome</keyword>
<feature type="compositionally biased region" description="Basic and acidic residues" evidence="1">
    <location>
        <begin position="180"/>
        <end position="204"/>
    </location>
</feature>